<dbReference type="AlphaFoldDB" id="A0A023WYY4"/>
<sequence length="312" mass="35780">MPSRIQPDRLRNSLPALADAAGASAETLHYQAYYGLDMPHRRNVQRRLGRFRVHDYDVVAQAWWPEQPHASLLILHGYYDHMGLYRHVVNWGLEMGFAVLACDLPGHGLSSGPRASINEFDEYQAVLSGLFEQARQLDLPRPWHLLGQSTGGAIALDHLLHQADNPDLGRTILLAPLIRPRAWLRSRISYELLRRFVQQIPRTFSENSGDPRFLEFVQSQDPLQPDILPTAWVGALSRWIPRIEGAAGSTHSPLIIQGESDMTVDWQYNLPILERKFAGAEVLRLPEARHHLVNEREELRRAYFDFLRERLK</sequence>
<dbReference type="SUPFAM" id="SSF53474">
    <property type="entry name" value="alpha/beta-Hydrolases"/>
    <property type="match status" value="1"/>
</dbReference>
<dbReference type="InterPro" id="IPR051044">
    <property type="entry name" value="MAG_DAG_Lipase"/>
</dbReference>
<reference evidence="2 3" key="1">
    <citation type="submission" date="2014-03" db="EMBL/GenBank/DDBJ databases">
        <title>Complete genome sequence of Pseudomonas stutzeri 19SMN4.</title>
        <authorList>
            <person name="Brunet-Galmes I."/>
            <person name="Nogales B."/>
            <person name="Busquets A."/>
            <person name="Pena A."/>
            <person name="Gomila M."/>
            <person name="Garcia-Valdes E."/>
            <person name="Lalucat J."/>
            <person name="Bennasar A."/>
            <person name="Bosch R."/>
        </authorList>
    </citation>
    <scope>NUCLEOTIDE SEQUENCE [LARGE SCALE GENOMIC DNA]</scope>
    <source>
        <strain evidence="2 3">19SMN4</strain>
    </source>
</reference>
<dbReference type="Gene3D" id="3.40.50.1820">
    <property type="entry name" value="alpha/beta hydrolase"/>
    <property type="match status" value="1"/>
</dbReference>
<proteinExistence type="predicted"/>
<dbReference type="PATRIC" id="fig|316.97.peg.4359"/>
<dbReference type="KEGG" id="pstu:UIB01_21775"/>
<gene>
    <name evidence="2" type="ORF">UIB01_21775</name>
</gene>
<evidence type="ECO:0000313" key="2">
    <source>
        <dbReference type="EMBL" id="AHY44965.1"/>
    </source>
</evidence>
<dbReference type="Proteomes" id="UP000025238">
    <property type="component" value="Chromosome"/>
</dbReference>
<evidence type="ECO:0000259" key="1">
    <source>
        <dbReference type="Pfam" id="PF12146"/>
    </source>
</evidence>
<dbReference type="PANTHER" id="PTHR11614">
    <property type="entry name" value="PHOSPHOLIPASE-RELATED"/>
    <property type="match status" value="1"/>
</dbReference>
<dbReference type="InterPro" id="IPR000073">
    <property type="entry name" value="AB_hydrolase_1"/>
</dbReference>
<dbReference type="InterPro" id="IPR022742">
    <property type="entry name" value="Hydrolase_4"/>
</dbReference>
<organism evidence="2 3">
    <name type="scientific">Stutzerimonas stutzeri</name>
    <name type="common">Pseudomonas stutzeri</name>
    <dbReference type="NCBI Taxonomy" id="316"/>
    <lineage>
        <taxon>Bacteria</taxon>
        <taxon>Pseudomonadati</taxon>
        <taxon>Pseudomonadota</taxon>
        <taxon>Gammaproteobacteria</taxon>
        <taxon>Pseudomonadales</taxon>
        <taxon>Pseudomonadaceae</taxon>
        <taxon>Stutzerimonas</taxon>
    </lineage>
</organism>
<dbReference type="EMBL" id="CP007509">
    <property type="protein sequence ID" value="AHY44965.1"/>
    <property type="molecule type" value="Genomic_DNA"/>
</dbReference>
<dbReference type="PRINTS" id="PR00111">
    <property type="entry name" value="ABHYDROLASE"/>
</dbReference>
<dbReference type="InterPro" id="IPR029058">
    <property type="entry name" value="AB_hydrolase_fold"/>
</dbReference>
<keyword evidence="2" id="KW-0378">Hydrolase</keyword>
<protein>
    <submittedName>
        <fullName evidence="2">Alpha/beta hydrolase</fullName>
    </submittedName>
</protein>
<accession>A0A023WYY4</accession>
<evidence type="ECO:0000313" key="3">
    <source>
        <dbReference type="Proteomes" id="UP000025238"/>
    </source>
</evidence>
<dbReference type="Pfam" id="PF12146">
    <property type="entry name" value="Hydrolase_4"/>
    <property type="match status" value="1"/>
</dbReference>
<dbReference type="OrthoDB" id="5614837at2"/>
<name>A0A023WYY4_STUST</name>
<dbReference type="GO" id="GO:0016787">
    <property type="term" value="F:hydrolase activity"/>
    <property type="evidence" value="ECO:0007669"/>
    <property type="project" value="UniProtKB-KW"/>
</dbReference>
<feature type="domain" description="Serine aminopeptidase S33" evidence="1">
    <location>
        <begin position="67"/>
        <end position="297"/>
    </location>
</feature>